<dbReference type="Proteomes" id="UP001168990">
    <property type="component" value="Unassembled WGS sequence"/>
</dbReference>
<dbReference type="EMBL" id="JAQQBS010001424">
    <property type="protein sequence ID" value="KAK0159102.1"/>
    <property type="molecule type" value="Genomic_DNA"/>
</dbReference>
<dbReference type="InterPro" id="IPR011029">
    <property type="entry name" value="DEATH-like_dom_sf"/>
</dbReference>
<name>A0AA39C7D3_9HYME</name>
<feature type="region of interest" description="Disordered" evidence="1">
    <location>
        <begin position="146"/>
        <end position="177"/>
    </location>
</feature>
<dbReference type="Pfam" id="PF00619">
    <property type="entry name" value="CARD"/>
    <property type="match status" value="1"/>
</dbReference>
<reference evidence="3" key="2">
    <citation type="submission" date="2023-03" db="EMBL/GenBank/DDBJ databases">
        <authorList>
            <person name="Inwood S.N."/>
            <person name="Skelly J.G."/>
            <person name="Guhlin J."/>
            <person name="Harrop T.W.R."/>
            <person name="Goldson S.G."/>
            <person name="Dearden P.K."/>
        </authorList>
    </citation>
    <scope>NUCLEOTIDE SEQUENCE</scope>
    <source>
        <strain evidence="3">Irish</strain>
        <tissue evidence="3">Whole body</tissue>
    </source>
</reference>
<protein>
    <recommendedName>
        <fullName evidence="2">CARD domain-containing protein</fullName>
    </recommendedName>
</protein>
<feature type="domain" description="CARD" evidence="2">
    <location>
        <begin position="10"/>
        <end position="94"/>
    </location>
</feature>
<evidence type="ECO:0000259" key="2">
    <source>
        <dbReference type="PROSITE" id="PS50209"/>
    </source>
</evidence>
<organism evidence="3 4">
    <name type="scientific">Microctonus aethiopoides</name>
    <dbReference type="NCBI Taxonomy" id="144406"/>
    <lineage>
        <taxon>Eukaryota</taxon>
        <taxon>Metazoa</taxon>
        <taxon>Ecdysozoa</taxon>
        <taxon>Arthropoda</taxon>
        <taxon>Hexapoda</taxon>
        <taxon>Insecta</taxon>
        <taxon>Pterygota</taxon>
        <taxon>Neoptera</taxon>
        <taxon>Endopterygota</taxon>
        <taxon>Hymenoptera</taxon>
        <taxon>Apocrita</taxon>
        <taxon>Ichneumonoidea</taxon>
        <taxon>Braconidae</taxon>
        <taxon>Euphorinae</taxon>
        <taxon>Microctonus</taxon>
    </lineage>
</organism>
<proteinExistence type="predicted"/>
<evidence type="ECO:0000313" key="3">
    <source>
        <dbReference type="EMBL" id="KAK0159102.1"/>
    </source>
</evidence>
<feature type="compositionally biased region" description="Acidic residues" evidence="1">
    <location>
        <begin position="156"/>
        <end position="172"/>
    </location>
</feature>
<dbReference type="AlphaFoldDB" id="A0AA39C7D3"/>
<dbReference type="CDD" id="cd01671">
    <property type="entry name" value="CARD"/>
    <property type="match status" value="1"/>
</dbReference>
<dbReference type="GO" id="GO:0042981">
    <property type="term" value="P:regulation of apoptotic process"/>
    <property type="evidence" value="ECO:0007669"/>
    <property type="project" value="InterPro"/>
</dbReference>
<dbReference type="SUPFAM" id="SSF47986">
    <property type="entry name" value="DEATH domain"/>
    <property type="match status" value="1"/>
</dbReference>
<dbReference type="Gene3D" id="1.10.533.10">
    <property type="entry name" value="Death Domain, Fas"/>
    <property type="match status" value="1"/>
</dbReference>
<keyword evidence="4" id="KW-1185">Reference proteome</keyword>
<sequence>MASLLEIKGLLSRHKASLLRELNTTDLLSVLVKRGVITEVDKDAVGGNADRSIDSDIDLFIDVIGAKGFDAFREFCFALEAECPHVLNDLLVDQHGITGPDYQDHNDERQMHVQQHQLMLQQQQLVNNELKSVSLKKIEEQQQIFSNSNNDHENDGNDVDNDDDDDDDDDKDKDEVKVNTIGTVMRQSISTLNVSQQDDTKSLDLKSNQDSESFIKECTDSIETQRWSGFPDEILDEPVDEPV</sequence>
<reference evidence="3" key="1">
    <citation type="journal article" date="2023" name="bioRxiv">
        <title>Scaffold-level genome assemblies of two parasitoid biocontrol wasps reveal the parthenogenesis mechanism and an associated novel virus.</title>
        <authorList>
            <person name="Inwood S."/>
            <person name="Skelly J."/>
            <person name="Guhlin J."/>
            <person name="Harrop T."/>
            <person name="Goldson S."/>
            <person name="Dearden P."/>
        </authorList>
    </citation>
    <scope>NUCLEOTIDE SEQUENCE</scope>
    <source>
        <strain evidence="3">Irish</strain>
        <tissue evidence="3">Whole body</tissue>
    </source>
</reference>
<dbReference type="InterPro" id="IPR001315">
    <property type="entry name" value="CARD"/>
</dbReference>
<comment type="caution">
    <text evidence="3">The sequence shown here is derived from an EMBL/GenBank/DDBJ whole genome shotgun (WGS) entry which is preliminary data.</text>
</comment>
<dbReference type="PROSITE" id="PS50209">
    <property type="entry name" value="CARD"/>
    <property type="match status" value="1"/>
</dbReference>
<gene>
    <name evidence="3" type="ORF">PV328_010027</name>
</gene>
<accession>A0AA39C7D3</accession>
<evidence type="ECO:0000256" key="1">
    <source>
        <dbReference type="SAM" id="MobiDB-lite"/>
    </source>
</evidence>
<evidence type="ECO:0000313" key="4">
    <source>
        <dbReference type="Proteomes" id="UP001168990"/>
    </source>
</evidence>